<accession>A0A1I2BXQ0</accession>
<organism evidence="2 3">
    <name type="scientific">Actinopolyspora alba</name>
    <dbReference type="NCBI Taxonomy" id="673379"/>
    <lineage>
        <taxon>Bacteria</taxon>
        <taxon>Bacillati</taxon>
        <taxon>Actinomycetota</taxon>
        <taxon>Actinomycetes</taxon>
        <taxon>Actinopolysporales</taxon>
        <taxon>Actinopolysporaceae</taxon>
        <taxon>Actinopolyspora</taxon>
        <taxon>Actinopolyspora alba group</taxon>
    </lineage>
</organism>
<evidence type="ECO:0000256" key="1">
    <source>
        <dbReference type="SAM" id="MobiDB-lite"/>
    </source>
</evidence>
<protein>
    <submittedName>
        <fullName evidence="2">Uncharacterized protein</fullName>
    </submittedName>
</protein>
<dbReference type="Proteomes" id="UP000198716">
    <property type="component" value="Unassembled WGS sequence"/>
</dbReference>
<keyword evidence="3" id="KW-1185">Reference proteome</keyword>
<proteinExistence type="predicted"/>
<evidence type="ECO:0000313" key="3">
    <source>
        <dbReference type="Proteomes" id="UP000198716"/>
    </source>
</evidence>
<feature type="region of interest" description="Disordered" evidence="1">
    <location>
        <begin position="1"/>
        <end position="21"/>
    </location>
</feature>
<name>A0A1I2BXQ0_9ACTN</name>
<dbReference type="AlphaFoldDB" id="A0A1I2BXQ0"/>
<dbReference type="EMBL" id="FOMZ01000018">
    <property type="protein sequence ID" value="SFE60966.1"/>
    <property type="molecule type" value="Genomic_DNA"/>
</dbReference>
<reference evidence="3" key="1">
    <citation type="submission" date="2016-10" db="EMBL/GenBank/DDBJ databases">
        <authorList>
            <person name="Varghese N."/>
            <person name="Submissions S."/>
        </authorList>
    </citation>
    <scope>NUCLEOTIDE SEQUENCE [LARGE SCALE GENOMIC DNA]</scope>
    <source>
        <strain evidence="3">DSM 45004</strain>
    </source>
</reference>
<gene>
    <name evidence="2" type="ORF">SAMN04487819_11820</name>
</gene>
<evidence type="ECO:0000313" key="2">
    <source>
        <dbReference type="EMBL" id="SFE60966.1"/>
    </source>
</evidence>
<sequence>MFGQEPDFAPTPSPAREGADRDLAWTVTGYLAERIELRERRND</sequence>